<feature type="region of interest" description="Disordered" evidence="2">
    <location>
        <begin position="116"/>
        <end position="201"/>
    </location>
</feature>
<evidence type="ECO:0000313" key="3">
    <source>
        <dbReference type="EMBL" id="GAA5114355.1"/>
    </source>
</evidence>
<dbReference type="EMBL" id="BAABJO010000004">
    <property type="protein sequence ID" value="GAA5114355.1"/>
    <property type="molecule type" value="Genomic_DNA"/>
</dbReference>
<dbReference type="PRINTS" id="PR00359">
    <property type="entry name" value="BP450"/>
</dbReference>
<reference evidence="4" key="1">
    <citation type="journal article" date="2019" name="Int. J. Syst. Evol. Microbiol.">
        <title>The Global Catalogue of Microorganisms (GCM) 10K type strain sequencing project: providing services to taxonomists for standard genome sequencing and annotation.</title>
        <authorList>
            <consortium name="The Broad Institute Genomics Platform"/>
            <consortium name="The Broad Institute Genome Sequencing Center for Infectious Disease"/>
            <person name="Wu L."/>
            <person name="Ma J."/>
        </authorList>
    </citation>
    <scope>NUCLEOTIDE SEQUENCE [LARGE SCALE GENOMIC DNA]</scope>
    <source>
        <strain evidence="4">JCM 18302</strain>
    </source>
</reference>
<evidence type="ECO:0008006" key="5">
    <source>
        <dbReference type="Google" id="ProtNLM"/>
    </source>
</evidence>
<dbReference type="InterPro" id="IPR036396">
    <property type="entry name" value="Cyt_P450_sf"/>
</dbReference>
<evidence type="ECO:0000256" key="1">
    <source>
        <dbReference type="ARBA" id="ARBA00010617"/>
    </source>
</evidence>
<evidence type="ECO:0000313" key="4">
    <source>
        <dbReference type="Proteomes" id="UP001500804"/>
    </source>
</evidence>
<dbReference type="SUPFAM" id="SSF48264">
    <property type="entry name" value="Cytochrome P450"/>
    <property type="match status" value="1"/>
</dbReference>
<dbReference type="PANTHER" id="PTHR46696:SF1">
    <property type="entry name" value="CYTOCHROME P450 YJIB-RELATED"/>
    <property type="match status" value="1"/>
</dbReference>
<dbReference type="Pfam" id="PF00067">
    <property type="entry name" value="p450"/>
    <property type="match status" value="1"/>
</dbReference>
<proteinExistence type="inferred from homology"/>
<protein>
    <recommendedName>
        <fullName evidence="5">Cytochrome P450</fullName>
    </recommendedName>
</protein>
<feature type="compositionally biased region" description="Basic and acidic residues" evidence="2">
    <location>
        <begin position="116"/>
        <end position="128"/>
    </location>
</feature>
<comment type="caution">
    <text evidence="3">The sequence shown here is derived from an EMBL/GenBank/DDBJ whole genome shotgun (WGS) entry which is preliminary data.</text>
</comment>
<sequence length="201" mass="21842">MKSLVSPLSPGYDAFLSDAHALPGFLYELIEEKRQNRGDDLFSDLIAARDGGDRPSEDELTGMAYLLVLAGHETTVNLIANGMLAILTHPDQLALLRAEPERIDAVIEELLRYDDPGKESSQRDDSRGRPARARWAGGAPFRSDTCVTRSARDASASSLTLPPGETGRWGHEHTPSKRGHRSLVGRTAGGDQDVPHRAPVP</sequence>
<dbReference type="Gene3D" id="1.10.630.10">
    <property type="entry name" value="Cytochrome P450"/>
    <property type="match status" value="1"/>
</dbReference>
<dbReference type="RefSeq" id="WP_345603727.1">
    <property type="nucleotide sequence ID" value="NZ_BAABJO010000004.1"/>
</dbReference>
<comment type="similarity">
    <text evidence="1">Belongs to the cytochrome P450 family.</text>
</comment>
<dbReference type="InterPro" id="IPR002397">
    <property type="entry name" value="Cyt_P450_B"/>
</dbReference>
<dbReference type="PANTHER" id="PTHR46696">
    <property type="entry name" value="P450, PUTATIVE (EUROFUNG)-RELATED"/>
    <property type="match status" value="1"/>
</dbReference>
<gene>
    <name evidence="3" type="ORF">GCM10023320_11370</name>
</gene>
<accession>A0ABP9NIU2</accession>
<organism evidence="3 4">
    <name type="scientific">Pseudonocardia adelaidensis</name>
    <dbReference type="NCBI Taxonomy" id="648754"/>
    <lineage>
        <taxon>Bacteria</taxon>
        <taxon>Bacillati</taxon>
        <taxon>Actinomycetota</taxon>
        <taxon>Actinomycetes</taxon>
        <taxon>Pseudonocardiales</taxon>
        <taxon>Pseudonocardiaceae</taxon>
        <taxon>Pseudonocardia</taxon>
    </lineage>
</organism>
<dbReference type="InterPro" id="IPR001128">
    <property type="entry name" value="Cyt_P450"/>
</dbReference>
<keyword evidence="4" id="KW-1185">Reference proteome</keyword>
<evidence type="ECO:0000256" key="2">
    <source>
        <dbReference type="SAM" id="MobiDB-lite"/>
    </source>
</evidence>
<dbReference type="Proteomes" id="UP001500804">
    <property type="component" value="Unassembled WGS sequence"/>
</dbReference>
<name>A0ABP9NIU2_9PSEU</name>